<evidence type="ECO:0000259" key="2">
    <source>
        <dbReference type="PROSITE" id="PS51898"/>
    </source>
</evidence>
<comment type="caution">
    <text evidence="3">The sequence shown here is derived from an EMBL/GenBank/DDBJ whole genome shotgun (WGS) entry which is preliminary data.</text>
</comment>
<dbReference type="Proteomes" id="UP000579281">
    <property type="component" value="Unassembled WGS sequence"/>
</dbReference>
<sequence>MAKKKPANPIKEKEAVLDIQDYLKLKCERNYMLFVIGIATGYRAGDLVKLKVRDIKGALENGYFEILEGKKANSKNIRKENIKPRIVKVIHNLEVLLRKYIKNKKDYEYLFTSRKGKNKHITVDQVTRILKDAGDEFGLKNITAHSMRKTYAYSIYEQSGYNITLVKDMLGHRSIEETRRYIGLDKETYDKYSDSLNSLIRVS</sequence>
<dbReference type="EMBL" id="JACHEN010000034">
    <property type="protein sequence ID" value="MBB6218198.1"/>
    <property type="molecule type" value="Genomic_DNA"/>
</dbReference>
<keyword evidence="1" id="KW-0233">DNA recombination</keyword>
<dbReference type="InterPro" id="IPR002104">
    <property type="entry name" value="Integrase_catalytic"/>
</dbReference>
<evidence type="ECO:0000313" key="3">
    <source>
        <dbReference type="EMBL" id="MBB6218198.1"/>
    </source>
</evidence>
<dbReference type="PROSITE" id="PS51898">
    <property type="entry name" value="TYR_RECOMBINASE"/>
    <property type="match status" value="1"/>
</dbReference>
<organism evidence="3 4">
    <name type="scientific">Anaerosolibacter carboniphilus</name>
    <dbReference type="NCBI Taxonomy" id="1417629"/>
    <lineage>
        <taxon>Bacteria</taxon>
        <taxon>Bacillati</taxon>
        <taxon>Bacillota</taxon>
        <taxon>Clostridia</taxon>
        <taxon>Peptostreptococcales</taxon>
        <taxon>Thermotaleaceae</taxon>
        <taxon>Anaerosolibacter</taxon>
    </lineage>
</organism>
<dbReference type="Pfam" id="PF00589">
    <property type="entry name" value="Phage_integrase"/>
    <property type="match status" value="1"/>
</dbReference>
<dbReference type="AlphaFoldDB" id="A0A841L0T5"/>
<dbReference type="PANTHER" id="PTHR30349">
    <property type="entry name" value="PHAGE INTEGRASE-RELATED"/>
    <property type="match status" value="1"/>
</dbReference>
<dbReference type="GO" id="GO:0003677">
    <property type="term" value="F:DNA binding"/>
    <property type="evidence" value="ECO:0007669"/>
    <property type="project" value="InterPro"/>
</dbReference>
<dbReference type="InterPro" id="IPR050090">
    <property type="entry name" value="Tyrosine_recombinase_XerCD"/>
</dbReference>
<dbReference type="SUPFAM" id="SSF56349">
    <property type="entry name" value="DNA breaking-rejoining enzymes"/>
    <property type="match status" value="1"/>
</dbReference>
<dbReference type="Gene3D" id="1.10.443.10">
    <property type="entry name" value="Intergrase catalytic core"/>
    <property type="match status" value="1"/>
</dbReference>
<dbReference type="PANTHER" id="PTHR30349:SF82">
    <property type="entry name" value="INTEGRASE_RECOMBINASE YOEC-RELATED"/>
    <property type="match status" value="1"/>
</dbReference>
<dbReference type="RefSeq" id="WP_184312688.1">
    <property type="nucleotide sequence ID" value="NZ_JACHEN010000034.1"/>
</dbReference>
<reference evidence="3 4" key="1">
    <citation type="submission" date="2020-08" db="EMBL/GenBank/DDBJ databases">
        <title>Genomic Encyclopedia of Type Strains, Phase IV (KMG-IV): sequencing the most valuable type-strain genomes for metagenomic binning, comparative biology and taxonomic classification.</title>
        <authorList>
            <person name="Goeker M."/>
        </authorList>
    </citation>
    <scope>NUCLEOTIDE SEQUENCE [LARGE SCALE GENOMIC DNA]</scope>
    <source>
        <strain evidence="3 4">DSM 103526</strain>
    </source>
</reference>
<keyword evidence="4" id="KW-1185">Reference proteome</keyword>
<gene>
    <name evidence="3" type="ORF">HNQ80_004338</name>
</gene>
<dbReference type="GO" id="GO:0006310">
    <property type="term" value="P:DNA recombination"/>
    <property type="evidence" value="ECO:0007669"/>
    <property type="project" value="UniProtKB-KW"/>
</dbReference>
<dbReference type="InterPro" id="IPR013762">
    <property type="entry name" value="Integrase-like_cat_sf"/>
</dbReference>
<feature type="domain" description="Tyr recombinase" evidence="2">
    <location>
        <begin position="3"/>
        <end position="194"/>
    </location>
</feature>
<evidence type="ECO:0000313" key="4">
    <source>
        <dbReference type="Proteomes" id="UP000579281"/>
    </source>
</evidence>
<accession>A0A841L0T5</accession>
<evidence type="ECO:0000256" key="1">
    <source>
        <dbReference type="ARBA" id="ARBA00023172"/>
    </source>
</evidence>
<dbReference type="InterPro" id="IPR011010">
    <property type="entry name" value="DNA_brk_join_enz"/>
</dbReference>
<proteinExistence type="predicted"/>
<name>A0A841L0T5_9FIRM</name>
<protein>
    <submittedName>
        <fullName evidence="3">Integrase</fullName>
    </submittedName>
</protein>
<dbReference type="GO" id="GO:0015074">
    <property type="term" value="P:DNA integration"/>
    <property type="evidence" value="ECO:0007669"/>
    <property type="project" value="InterPro"/>
</dbReference>